<sequence>MSVFLKTLFTSVCIIAMFVIDPLGIRVSAEKHYEDHILRLLSPFFSEKVSNKVTVILIDEAFLEKTERFPVNYTNLSRLLKVTGYHQPNAVFFDILQHHKHSDRFERWLKTLDKTNFPVFMASDPEYDSPTRLKNPDSIRSQLNAVSTFVSVSWSGEKHYYPLSVTAYEQDIPSAALALYRVYCEKMALKCQKNQTNSSYENSMVIQWTNKFDSHQNKFRYVGEACNALPKSNIGSMFETLWTLLVQGLIPEEKLDDKLRNKCPPVLTISAHSLIQPGASKSPILKEAIQGRLVLFGYHLSGGTDTVISPVHGKLPGVYNHAMALENLLEKGENYWNVPASTGFFNLSIADIFEIAIQISVLFTVIWYRYSHLETNDASQESLLSGLKPVIFVSLLILLTILFSDQLLDIGVSNWYALPLILILDIPIFFYFMLESLKKRMQVINKVAVRKSKVRFLLVKRRVKRKQNVIFKEAK</sequence>
<name>A0ABT5QJG1_9GAMM</name>
<keyword evidence="1" id="KW-0812">Transmembrane</keyword>
<dbReference type="InterPro" id="IPR007890">
    <property type="entry name" value="CHASE2"/>
</dbReference>
<evidence type="ECO:0000259" key="2">
    <source>
        <dbReference type="SMART" id="SM01080"/>
    </source>
</evidence>
<accession>A0ABT5QJG1</accession>
<evidence type="ECO:0000256" key="1">
    <source>
        <dbReference type="SAM" id="Phobius"/>
    </source>
</evidence>
<reference evidence="3" key="1">
    <citation type="submission" date="2021-12" db="EMBL/GenBank/DDBJ databases">
        <title>Enterovibrio ZSDZ35 sp. nov. and Enterovibrio ZSDZ42 sp. nov., isolated from coastal seawater in Qingdao.</title>
        <authorList>
            <person name="Zhang P."/>
        </authorList>
    </citation>
    <scope>NUCLEOTIDE SEQUENCE</scope>
    <source>
        <strain evidence="3">ZSDZ35</strain>
    </source>
</reference>
<proteinExistence type="predicted"/>
<keyword evidence="1" id="KW-1133">Transmembrane helix</keyword>
<gene>
    <name evidence="3" type="ORF">LRP49_07865</name>
</gene>
<dbReference type="SMART" id="SM01080">
    <property type="entry name" value="CHASE2"/>
    <property type="match status" value="1"/>
</dbReference>
<evidence type="ECO:0000313" key="3">
    <source>
        <dbReference type="EMBL" id="MDD1781119.1"/>
    </source>
</evidence>
<dbReference type="EMBL" id="JAJUBB010000004">
    <property type="protein sequence ID" value="MDD1781119.1"/>
    <property type="molecule type" value="Genomic_DNA"/>
</dbReference>
<dbReference type="Proteomes" id="UP001149821">
    <property type="component" value="Unassembled WGS sequence"/>
</dbReference>
<organism evidence="3 4">
    <name type="scientific">Enterovibrio qingdaonensis</name>
    <dbReference type="NCBI Taxonomy" id="2899818"/>
    <lineage>
        <taxon>Bacteria</taxon>
        <taxon>Pseudomonadati</taxon>
        <taxon>Pseudomonadota</taxon>
        <taxon>Gammaproteobacteria</taxon>
        <taxon>Vibrionales</taxon>
        <taxon>Vibrionaceae</taxon>
        <taxon>Enterovibrio</taxon>
    </lineage>
</organism>
<comment type="caution">
    <text evidence="3">The sequence shown here is derived from an EMBL/GenBank/DDBJ whole genome shotgun (WGS) entry which is preliminary data.</text>
</comment>
<evidence type="ECO:0000313" key="4">
    <source>
        <dbReference type="Proteomes" id="UP001149821"/>
    </source>
</evidence>
<feature type="transmembrane region" description="Helical" evidence="1">
    <location>
        <begin position="352"/>
        <end position="370"/>
    </location>
</feature>
<protein>
    <submittedName>
        <fullName evidence="3">CHASE2 domain-containing protein</fullName>
    </submittedName>
</protein>
<feature type="domain" description="CHASE2" evidence="2">
    <location>
        <begin position="26"/>
        <end position="365"/>
    </location>
</feature>
<dbReference type="Pfam" id="PF05226">
    <property type="entry name" value="CHASE2"/>
    <property type="match status" value="1"/>
</dbReference>
<feature type="transmembrane region" description="Helical" evidence="1">
    <location>
        <begin position="415"/>
        <end position="434"/>
    </location>
</feature>
<dbReference type="RefSeq" id="WP_274141426.1">
    <property type="nucleotide sequence ID" value="NZ_JAJUBB010000004.1"/>
</dbReference>
<feature type="transmembrane region" description="Helical" evidence="1">
    <location>
        <begin position="382"/>
        <end position="403"/>
    </location>
</feature>
<keyword evidence="1" id="KW-0472">Membrane</keyword>
<keyword evidence="4" id="KW-1185">Reference proteome</keyword>